<dbReference type="NCBIfam" id="TIGR03847">
    <property type="entry name" value="conserved hypothetical protein"/>
    <property type="match status" value="1"/>
</dbReference>
<protein>
    <submittedName>
        <fullName evidence="1">Unannotated protein</fullName>
    </submittedName>
</protein>
<proteinExistence type="predicted"/>
<name>A0A6J6N7P0_9ZZZZ</name>
<dbReference type="AlphaFoldDB" id="A0A6J6N7P0"/>
<reference evidence="1" key="1">
    <citation type="submission" date="2020-05" db="EMBL/GenBank/DDBJ databases">
        <authorList>
            <person name="Chiriac C."/>
            <person name="Salcher M."/>
            <person name="Ghai R."/>
            <person name="Kavagutti S V."/>
        </authorList>
    </citation>
    <scope>NUCLEOTIDE SEQUENCE</scope>
</reference>
<accession>A0A6J6N7P0</accession>
<dbReference type="EMBL" id="CAEZXE010000082">
    <property type="protein sequence ID" value="CAB4680944.1"/>
    <property type="molecule type" value="Genomic_DNA"/>
</dbReference>
<evidence type="ECO:0000313" key="1">
    <source>
        <dbReference type="EMBL" id="CAB4680944.1"/>
    </source>
</evidence>
<organism evidence="1">
    <name type="scientific">freshwater metagenome</name>
    <dbReference type="NCBI Taxonomy" id="449393"/>
    <lineage>
        <taxon>unclassified sequences</taxon>
        <taxon>metagenomes</taxon>
        <taxon>ecological metagenomes</taxon>
    </lineage>
</organism>
<gene>
    <name evidence="1" type="ORF">UFOPK2350_01013</name>
</gene>
<dbReference type="Pfam" id="PF11290">
    <property type="entry name" value="DUF3090"/>
    <property type="match status" value="1"/>
</dbReference>
<sequence>MSESWEFVDPDAVVPGAFGEPGRRTFFIQASDAGRTVSFKLEKQQVAALCEYLDGILTDLPAIHPGQFVAPISASPPLDMQWTVGGLAVAYEEDDDRLVIVAEEVPDLDEIADDAFDEDFGFESATARFRLTRAQVAAFIAVGNDLVRAGRPACRLCGRPMDPGGHPCPRLN</sequence>
<dbReference type="InterPro" id="IPR021441">
    <property type="entry name" value="DUF3090"/>
</dbReference>